<dbReference type="PANTHER" id="PTHR36221">
    <property type="entry name" value="DUF742 DOMAIN-CONTAINING PROTEIN"/>
    <property type="match status" value="1"/>
</dbReference>
<dbReference type="PATRIC" id="fig|1246995.3.peg.2537"/>
<gene>
    <name evidence="1" type="ORF">AFR_12490</name>
</gene>
<accession>U5VV85</accession>
<proteinExistence type="predicted"/>
<name>U5VV85_9ACTN</name>
<dbReference type="AlphaFoldDB" id="U5VV85"/>
<dbReference type="STRING" id="1246995.AFR_12490"/>
<dbReference type="Proteomes" id="UP000017746">
    <property type="component" value="Chromosome"/>
</dbReference>
<sequence>MTWEETWYDEDSGPLVRLYARAGNGAPTGAPDDFELNALISRGAHPASAELSPVESAIVRLVVVPLSVSEIAAEVDLPLGEVRTLLRGLHDGGLIEVRRPADSMPHVLEQLLTGLRSL</sequence>
<evidence type="ECO:0000313" key="2">
    <source>
        <dbReference type="Proteomes" id="UP000017746"/>
    </source>
</evidence>
<evidence type="ECO:0008006" key="3">
    <source>
        <dbReference type="Google" id="ProtNLM"/>
    </source>
</evidence>
<reference evidence="1 2" key="1">
    <citation type="journal article" date="2014" name="J. Biotechnol.">
        <title>Complete genome sequence of the actinobacterium Actinoplanes friuliensis HAG 010964, producer of the lipopeptide antibiotic friulimycin.</title>
        <authorList>
            <person name="Ruckert C."/>
            <person name="Szczepanowski R."/>
            <person name="Albersmeier A."/>
            <person name="Goesmann A."/>
            <person name="Fischer N."/>
            <person name="Steinkamper A."/>
            <person name="Puhler A."/>
            <person name="Biener R."/>
            <person name="Schwartz D."/>
            <person name="Kalinowski J."/>
        </authorList>
    </citation>
    <scope>NUCLEOTIDE SEQUENCE [LARGE SCALE GENOMIC DNA]</scope>
    <source>
        <strain evidence="1 2">DSM 7358</strain>
    </source>
</reference>
<dbReference type="HOGENOM" id="CLU_074078_3_0_11"/>
<dbReference type="KEGG" id="afs:AFR_12490"/>
<dbReference type="InterPro" id="IPR007995">
    <property type="entry name" value="DUF742"/>
</dbReference>
<dbReference type="RefSeq" id="WP_023360843.1">
    <property type="nucleotide sequence ID" value="NC_022657.1"/>
</dbReference>
<dbReference type="Pfam" id="PF05331">
    <property type="entry name" value="DUF742"/>
    <property type="match status" value="1"/>
</dbReference>
<evidence type="ECO:0000313" key="1">
    <source>
        <dbReference type="EMBL" id="AGZ40784.1"/>
    </source>
</evidence>
<dbReference type="EMBL" id="CP006272">
    <property type="protein sequence ID" value="AGZ40784.1"/>
    <property type="molecule type" value="Genomic_DNA"/>
</dbReference>
<protein>
    <recommendedName>
        <fullName evidence="3">DUF742 domain-containing protein</fullName>
    </recommendedName>
</protein>
<keyword evidence="2" id="KW-1185">Reference proteome</keyword>
<dbReference type="PANTHER" id="PTHR36221:SF1">
    <property type="entry name" value="DUF742 DOMAIN-CONTAINING PROTEIN"/>
    <property type="match status" value="1"/>
</dbReference>
<dbReference type="OrthoDB" id="3296462at2"/>
<organism evidence="1 2">
    <name type="scientific">Actinoplanes friuliensis DSM 7358</name>
    <dbReference type="NCBI Taxonomy" id="1246995"/>
    <lineage>
        <taxon>Bacteria</taxon>
        <taxon>Bacillati</taxon>
        <taxon>Actinomycetota</taxon>
        <taxon>Actinomycetes</taxon>
        <taxon>Micromonosporales</taxon>
        <taxon>Micromonosporaceae</taxon>
        <taxon>Actinoplanes</taxon>
    </lineage>
</organism>